<reference evidence="1" key="1">
    <citation type="submission" date="2020-09" db="EMBL/GenBank/DDBJ databases">
        <title>Genome-Enabled Discovery of Anthraquinone Biosynthesis in Senna tora.</title>
        <authorList>
            <person name="Kang S.-H."/>
            <person name="Pandey R.P."/>
            <person name="Lee C.-M."/>
            <person name="Sim J.-S."/>
            <person name="Jeong J.-T."/>
            <person name="Choi B.-S."/>
            <person name="Jung M."/>
            <person name="Ginzburg D."/>
            <person name="Zhao K."/>
            <person name="Won S.Y."/>
            <person name="Oh T.-J."/>
            <person name="Yu Y."/>
            <person name="Kim N.-H."/>
            <person name="Lee O.R."/>
            <person name="Lee T.-H."/>
            <person name="Bashyal P."/>
            <person name="Kim T.-S."/>
            <person name="Lee W.-H."/>
            <person name="Kawkins C."/>
            <person name="Kim C.-K."/>
            <person name="Kim J.S."/>
            <person name="Ahn B.O."/>
            <person name="Rhee S.Y."/>
            <person name="Sohng J.K."/>
        </authorList>
    </citation>
    <scope>NUCLEOTIDE SEQUENCE</scope>
    <source>
        <tissue evidence="1">Leaf</tissue>
    </source>
</reference>
<comment type="caution">
    <text evidence="1">The sequence shown here is derived from an EMBL/GenBank/DDBJ whole genome shotgun (WGS) entry which is preliminary data.</text>
</comment>
<evidence type="ECO:0000313" key="2">
    <source>
        <dbReference type="Proteomes" id="UP000634136"/>
    </source>
</evidence>
<organism evidence="1 2">
    <name type="scientific">Senna tora</name>
    <dbReference type="NCBI Taxonomy" id="362788"/>
    <lineage>
        <taxon>Eukaryota</taxon>
        <taxon>Viridiplantae</taxon>
        <taxon>Streptophyta</taxon>
        <taxon>Embryophyta</taxon>
        <taxon>Tracheophyta</taxon>
        <taxon>Spermatophyta</taxon>
        <taxon>Magnoliopsida</taxon>
        <taxon>eudicotyledons</taxon>
        <taxon>Gunneridae</taxon>
        <taxon>Pentapetalae</taxon>
        <taxon>rosids</taxon>
        <taxon>fabids</taxon>
        <taxon>Fabales</taxon>
        <taxon>Fabaceae</taxon>
        <taxon>Caesalpinioideae</taxon>
        <taxon>Cassia clade</taxon>
        <taxon>Senna</taxon>
    </lineage>
</organism>
<evidence type="ECO:0000313" key="1">
    <source>
        <dbReference type="EMBL" id="KAF7842140.1"/>
    </source>
</evidence>
<dbReference type="AlphaFoldDB" id="A0A834XBN4"/>
<proteinExistence type="predicted"/>
<dbReference type="EMBL" id="JAAIUW010000002">
    <property type="protein sequence ID" value="KAF7842140.1"/>
    <property type="molecule type" value="Genomic_DNA"/>
</dbReference>
<name>A0A834XBN4_9FABA</name>
<dbReference type="OrthoDB" id="1423337at2759"/>
<sequence length="231" mass="26931">MHLQRWIDLCLPKSQGGLAMRDVYSLNIALSTKHVWKLINPADNSLISTTVGARYLDNQIPAVISKRSNSSWIWKGILKAGSIILDNLRWRIGDRKIININHHAWWPMLRAQQSSVKVADLIPHNSIHWNRQEFMSIYDNQTVHRIYSTPFSMTGINDRSYGDVETSELWKGSRSRLIKIWVQRASTTPLVLRRRFILGITVHNVYRERNGVFNVLFMREGKRGFWKLDIP</sequence>
<accession>A0A834XBN4</accession>
<gene>
    <name evidence="1" type="ORF">G2W53_004438</name>
</gene>
<protein>
    <submittedName>
        <fullName evidence="1">Putative mitochondrial protein</fullName>
    </submittedName>
</protein>
<keyword evidence="2" id="KW-1185">Reference proteome</keyword>
<dbReference type="Proteomes" id="UP000634136">
    <property type="component" value="Unassembled WGS sequence"/>
</dbReference>